<feature type="region of interest" description="Disordered" evidence="6">
    <location>
        <begin position="397"/>
        <end position="421"/>
    </location>
</feature>
<evidence type="ECO:0000256" key="1">
    <source>
        <dbReference type="ARBA" id="ARBA00000971"/>
    </source>
</evidence>
<evidence type="ECO:0000259" key="8">
    <source>
        <dbReference type="PROSITE" id="PS50059"/>
    </source>
</evidence>
<dbReference type="Gene3D" id="3.10.50.40">
    <property type="match status" value="1"/>
</dbReference>
<dbReference type="EC" id="5.2.1.8" evidence="2 4"/>
<dbReference type="InterPro" id="IPR036944">
    <property type="entry name" value="PPIase_FKBP_N_sf"/>
</dbReference>
<keyword evidence="5" id="KW-0175">Coiled coil</keyword>
<feature type="coiled-coil region" evidence="5">
    <location>
        <begin position="64"/>
        <end position="182"/>
    </location>
</feature>
<evidence type="ECO:0000256" key="3">
    <source>
        <dbReference type="ARBA" id="ARBA00023110"/>
    </source>
</evidence>
<evidence type="ECO:0000313" key="9">
    <source>
        <dbReference type="EMBL" id="HAG3254722.1"/>
    </source>
</evidence>
<keyword evidence="4" id="KW-0413">Isomerase</keyword>
<keyword evidence="7" id="KW-0732">Signal</keyword>
<keyword evidence="3 4" id="KW-0697">Rotamase</keyword>
<evidence type="ECO:0000256" key="5">
    <source>
        <dbReference type="SAM" id="Coils"/>
    </source>
</evidence>
<feature type="chain" id="PRO_5028436401" description="peptidylprolyl isomerase" evidence="7">
    <location>
        <begin position="27"/>
        <end position="421"/>
    </location>
</feature>
<dbReference type="GO" id="GO:0003755">
    <property type="term" value="F:peptidyl-prolyl cis-trans isomerase activity"/>
    <property type="evidence" value="ECO:0007669"/>
    <property type="project" value="UniProtKB-KW"/>
</dbReference>
<organism evidence="9">
    <name type="scientific">Salmonella enterica</name>
    <name type="common">Salmonella choleraesuis</name>
    <dbReference type="NCBI Taxonomy" id="28901"/>
    <lineage>
        <taxon>Bacteria</taxon>
        <taxon>Pseudomonadati</taxon>
        <taxon>Pseudomonadota</taxon>
        <taxon>Gammaproteobacteria</taxon>
        <taxon>Enterobacterales</taxon>
        <taxon>Enterobacteriaceae</taxon>
        <taxon>Salmonella</taxon>
    </lineage>
</organism>
<evidence type="ECO:0000256" key="4">
    <source>
        <dbReference type="PROSITE-ProRule" id="PRU00277"/>
    </source>
</evidence>
<dbReference type="InterPro" id="IPR001179">
    <property type="entry name" value="PPIase_FKBP_dom"/>
</dbReference>
<protein>
    <recommendedName>
        <fullName evidence="2 4">peptidylprolyl isomerase</fullName>
        <ecNumber evidence="2 4">5.2.1.8</ecNumber>
    </recommendedName>
</protein>
<dbReference type="Pfam" id="PF01346">
    <property type="entry name" value="FKBP_N"/>
    <property type="match status" value="1"/>
</dbReference>
<dbReference type="GO" id="GO:0006457">
    <property type="term" value="P:protein folding"/>
    <property type="evidence" value="ECO:0007669"/>
    <property type="project" value="InterPro"/>
</dbReference>
<evidence type="ECO:0000256" key="7">
    <source>
        <dbReference type="SAM" id="SignalP"/>
    </source>
</evidence>
<feature type="compositionally biased region" description="Basic and acidic residues" evidence="6">
    <location>
        <begin position="411"/>
        <end position="421"/>
    </location>
</feature>
<evidence type="ECO:0000256" key="6">
    <source>
        <dbReference type="SAM" id="MobiDB-lite"/>
    </source>
</evidence>
<dbReference type="SUPFAM" id="SSF54534">
    <property type="entry name" value="FKBP-like"/>
    <property type="match status" value="1"/>
</dbReference>
<comment type="caution">
    <text evidence="9">The sequence shown here is derived from an EMBL/GenBank/DDBJ whole genome shotgun (WGS) entry which is preliminary data.</text>
</comment>
<proteinExistence type="predicted"/>
<feature type="domain" description="PPIase FKBP-type" evidence="8">
    <location>
        <begin position="309"/>
        <end position="395"/>
    </location>
</feature>
<dbReference type="Gene3D" id="1.10.287.460">
    <property type="entry name" value="Peptidyl-prolyl cis-trans isomerase, FKBP-type, N-terminal domain"/>
    <property type="match status" value="1"/>
</dbReference>
<feature type="signal peptide" evidence="7">
    <location>
        <begin position="1"/>
        <end position="26"/>
    </location>
</feature>
<dbReference type="AlphaFoldDB" id="A0A761SA89"/>
<dbReference type="PROSITE" id="PS50059">
    <property type="entry name" value="FKBP_PPIASE"/>
    <property type="match status" value="1"/>
</dbReference>
<name>A0A761SA89_SALER</name>
<sequence length="421" mass="45921">MRGLKFAGVVGLFLVVNVTAMGSVSAADDMPEVLRYASKYSQGQPDVMNRNALPDHQVGLSRKLARSELIRRQQQTRLQALEARIKALQTRTDDGQQEKVRNEALSRDLAASERQRETLVKQVSDLQAQIKTAGQLLQNTLAAKGDELAAKGDELAAAKKVAEKLKSEKTGLENALKTLQQKMRAPVDLKTLPQKQAYAAGVMYAKDVREAKAGNQMLGVSLDSAALVAGLTDALDDRPLKLDAKELARVTTSLEQATSEGFRTVTAAQARQAEVWLKKFRKGKGVTRDEAGFWYQVTYEGDGGLLTPEDIVDVVVEEQLTDGTVVSDMDRAGNSLRQKVADFPPVFAAGLMRLKNHGQITLVVPPELAYGDKGYPPDIPPGATMIYRMRVSDRIPAETARTSPVLIPDGQQKKTDGRSMP</sequence>
<dbReference type="EMBL" id="DAAXZP010000020">
    <property type="protein sequence ID" value="HAG3254722.1"/>
    <property type="molecule type" value="Genomic_DNA"/>
</dbReference>
<comment type="catalytic activity">
    <reaction evidence="1 4">
        <text>[protein]-peptidylproline (omega=180) = [protein]-peptidylproline (omega=0)</text>
        <dbReference type="Rhea" id="RHEA:16237"/>
        <dbReference type="Rhea" id="RHEA-COMP:10747"/>
        <dbReference type="Rhea" id="RHEA-COMP:10748"/>
        <dbReference type="ChEBI" id="CHEBI:83833"/>
        <dbReference type="ChEBI" id="CHEBI:83834"/>
        <dbReference type="EC" id="5.2.1.8"/>
    </reaction>
</comment>
<reference evidence="9" key="1">
    <citation type="journal article" date="2018" name="Genome Biol.">
        <title>SKESA: strategic k-mer extension for scrupulous assemblies.</title>
        <authorList>
            <person name="Souvorov A."/>
            <person name="Agarwala R."/>
            <person name="Lipman D.J."/>
        </authorList>
    </citation>
    <scope>NUCLEOTIDE SEQUENCE</scope>
    <source>
        <strain evidence="9">MA.CK_97/00006015</strain>
    </source>
</reference>
<gene>
    <name evidence="9" type="ORF">G8X54_004034</name>
</gene>
<dbReference type="InterPro" id="IPR046357">
    <property type="entry name" value="PPIase_dom_sf"/>
</dbReference>
<dbReference type="InterPro" id="IPR000774">
    <property type="entry name" value="PPIase_FKBP_N"/>
</dbReference>
<dbReference type="Pfam" id="PF00254">
    <property type="entry name" value="FKBP_C"/>
    <property type="match status" value="1"/>
</dbReference>
<evidence type="ECO:0000256" key="2">
    <source>
        <dbReference type="ARBA" id="ARBA00013194"/>
    </source>
</evidence>
<reference evidence="9" key="2">
    <citation type="submission" date="2020-02" db="EMBL/GenBank/DDBJ databases">
        <authorList>
            <consortium name="NCBI Pathogen Detection Project"/>
        </authorList>
    </citation>
    <scope>NUCLEOTIDE SEQUENCE</scope>
    <source>
        <strain evidence="9">MA.CK_97/00006015</strain>
    </source>
</reference>
<accession>A0A761SA89</accession>